<accession>A0A645BY03</accession>
<proteinExistence type="predicted"/>
<dbReference type="EMBL" id="VSSQ01022936">
    <property type="protein sequence ID" value="MPM69541.1"/>
    <property type="molecule type" value="Genomic_DNA"/>
</dbReference>
<dbReference type="InterPro" id="IPR025054">
    <property type="entry name" value="DUF3991"/>
</dbReference>
<evidence type="ECO:0000259" key="1">
    <source>
        <dbReference type="Pfam" id="PF13154"/>
    </source>
</evidence>
<reference evidence="2" key="1">
    <citation type="submission" date="2019-08" db="EMBL/GenBank/DDBJ databases">
        <authorList>
            <person name="Kucharzyk K."/>
            <person name="Murdoch R.W."/>
            <person name="Higgins S."/>
            <person name="Loffler F."/>
        </authorList>
    </citation>
    <scope>NUCLEOTIDE SEQUENCE</scope>
</reference>
<dbReference type="Gene3D" id="3.40.1360.10">
    <property type="match status" value="1"/>
</dbReference>
<dbReference type="SUPFAM" id="SSF57783">
    <property type="entry name" value="Zinc beta-ribbon"/>
    <property type="match status" value="1"/>
</dbReference>
<comment type="caution">
    <text evidence="2">The sequence shown here is derived from an EMBL/GenBank/DDBJ whole genome shotgun (WGS) entry which is preliminary data.</text>
</comment>
<name>A0A645BY03_9ZZZZ</name>
<dbReference type="Pfam" id="PF13155">
    <property type="entry name" value="Toprim_2"/>
    <property type="match status" value="1"/>
</dbReference>
<dbReference type="AlphaFoldDB" id="A0A645BY03"/>
<feature type="domain" description="DUF3991" evidence="1">
    <location>
        <begin position="119"/>
        <end position="201"/>
    </location>
</feature>
<protein>
    <recommendedName>
        <fullName evidence="1">DUF3991 domain-containing protein</fullName>
    </recommendedName>
</protein>
<gene>
    <name evidence="2" type="ORF">SDC9_116486</name>
</gene>
<dbReference type="Pfam" id="PF13154">
    <property type="entry name" value="DUF3991"/>
    <property type="match status" value="1"/>
</dbReference>
<evidence type="ECO:0000313" key="2">
    <source>
        <dbReference type="EMBL" id="MPM69541.1"/>
    </source>
</evidence>
<organism evidence="2">
    <name type="scientific">bioreactor metagenome</name>
    <dbReference type="NCBI Taxonomy" id="1076179"/>
    <lineage>
        <taxon>unclassified sequences</taxon>
        <taxon>metagenomes</taxon>
        <taxon>ecological metagenomes</taxon>
    </lineage>
</organism>
<dbReference type="SUPFAM" id="SSF56731">
    <property type="entry name" value="DNA primase core"/>
    <property type="match status" value="1"/>
</dbReference>
<sequence>MGTYIHFTKEQKERANSVDLEEFLSMQGETLLPSGREKRLKSNHSITVRGNEWFDHAIKEGGLAIDFVQSFYGLTFPDAVTMLLGGEQGEVYSIVKKKEEVRKPFELPPKNNEMRRVFAYLIKHRLIDRDVVSFFAKEKLIYESKEQSKDKIKEYHNAIFVGYDENGIPCHAHKRGIYTEGKSYKGNINSSNPCYSFHYLGISDRIYVFEAPIDMLSFITINKDKDWKKHSYVALCGVSEQALFKMLEINPNLNHVSLCLDHDTAGIEASEKIADMLKEKNVSYNRLLSKQKDCNEDLKAEQNLTAIPSEEHPQHLIKDEICNEILKIIKELEKIELKYEDCLKAFQKSQKTNALQAEAMKMASAVFLCLALKEYRQLGITMTSEEIVQKMSEEFRAYQNRRKYYLTLSDVENELSTFKNQNGIISESDKALTSKKYEKIAMELLKSTIRLELEHQKQVQNPVFKMA</sequence>